<evidence type="ECO:0000313" key="6">
    <source>
        <dbReference type="EMBL" id="GGX93396.1"/>
    </source>
</evidence>
<name>A0ABQ2YS03_9ACTN</name>
<dbReference type="InterPro" id="IPR050204">
    <property type="entry name" value="AraC_XylS_family_regulators"/>
</dbReference>
<sequence length="327" mass="34589">MDPFDDLLRGVRANGAVFGGSVLSPPWALRFTDGAFLTLCAPLRGEGWLVPAEGGPRRLTSGETAIVRGPEPFVFTDDPSSPEGSAGPVREVSCGGPDADGGGPDTADGGVDGEGADGRTVLMAGAYRVPGEVPRRLLQVLPPVLVVPDGHHDCSSMRGYLESQLSARLPGRQIVVDRLLDWLLVCTLRDWFDRPEAASPAWYRALGDEVVGPVLRAMHEAPDRAWTLASLATVAGVSRSTFAKRFHELLGEPPLAYLTEWRMTLAVDLLGEPGATLASVARRVGYADPFGFSTAFKRVRGVSPSAYRAGNSGNAGNKAADQPVFAG</sequence>
<evidence type="ECO:0000256" key="3">
    <source>
        <dbReference type="ARBA" id="ARBA00023163"/>
    </source>
</evidence>
<dbReference type="PANTHER" id="PTHR46796">
    <property type="entry name" value="HTH-TYPE TRANSCRIPTIONAL ACTIVATOR RHAS-RELATED"/>
    <property type="match status" value="1"/>
</dbReference>
<accession>A0ABQ2YS03</accession>
<feature type="region of interest" description="Disordered" evidence="4">
    <location>
        <begin position="70"/>
        <end position="115"/>
    </location>
</feature>
<evidence type="ECO:0000256" key="1">
    <source>
        <dbReference type="ARBA" id="ARBA00023015"/>
    </source>
</evidence>
<keyword evidence="7" id="KW-1185">Reference proteome</keyword>
<dbReference type="PRINTS" id="PR00032">
    <property type="entry name" value="HTHARAC"/>
</dbReference>
<dbReference type="EMBL" id="BMUT01000009">
    <property type="protein sequence ID" value="GGX93396.1"/>
    <property type="molecule type" value="Genomic_DNA"/>
</dbReference>
<evidence type="ECO:0000313" key="7">
    <source>
        <dbReference type="Proteomes" id="UP000659223"/>
    </source>
</evidence>
<dbReference type="InterPro" id="IPR032783">
    <property type="entry name" value="AraC_lig"/>
</dbReference>
<dbReference type="PROSITE" id="PS01124">
    <property type="entry name" value="HTH_ARAC_FAMILY_2"/>
    <property type="match status" value="1"/>
</dbReference>
<comment type="caution">
    <text evidence="6">The sequence shown here is derived from an EMBL/GenBank/DDBJ whole genome shotgun (WGS) entry which is preliminary data.</text>
</comment>
<keyword evidence="3" id="KW-0804">Transcription</keyword>
<protein>
    <submittedName>
        <fullName evidence="6">Cupin</fullName>
    </submittedName>
</protein>
<dbReference type="RefSeq" id="WP_190023446.1">
    <property type="nucleotide sequence ID" value="NZ_BMUT01000009.1"/>
</dbReference>
<dbReference type="SMART" id="SM00342">
    <property type="entry name" value="HTH_ARAC"/>
    <property type="match status" value="1"/>
</dbReference>
<organism evidence="6 7">
    <name type="scientific">Streptomyces hiroshimensis</name>
    <dbReference type="NCBI Taxonomy" id="66424"/>
    <lineage>
        <taxon>Bacteria</taxon>
        <taxon>Bacillati</taxon>
        <taxon>Actinomycetota</taxon>
        <taxon>Actinomycetes</taxon>
        <taxon>Kitasatosporales</taxon>
        <taxon>Streptomycetaceae</taxon>
        <taxon>Streptomyces</taxon>
    </lineage>
</organism>
<evidence type="ECO:0000259" key="5">
    <source>
        <dbReference type="PROSITE" id="PS01124"/>
    </source>
</evidence>
<dbReference type="InterPro" id="IPR018062">
    <property type="entry name" value="HTH_AraC-typ_CS"/>
</dbReference>
<dbReference type="InterPro" id="IPR009057">
    <property type="entry name" value="Homeodomain-like_sf"/>
</dbReference>
<dbReference type="InterPro" id="IPR020449">
    <property type="entry name" value="Tscrpt_reg_AraC-type_HTH"/>
</dbReference>
<feature type="compositionally biased region" description="Low complexity" evidence="4">
    <location>
        <begin position="309"/>
        <end position="320"/>
    </location>
</feature>
<dbReference type="SUPFAM" id="SSF46689">
    <property type="entry name" value="Homeodomain-like"/>
    <property type="match status" value="2"/>
</dbReference>
<keyword evidence="2" id="KW-0238">DNA-binding</keyword>
<feature type="domain" description="HTH araC/xylS-type" evidence="5">
    <location>
        <begin position="212"/>
        <end position="310"/>
    </location>
</feature>
<dbReference type="InterPro" id="IPR018060">
    <property type="entry name" value="HTH_AraC"/>
</dbReference>
<dbReference type="PANTHER" id="PTHR46796:SF13">
    <property type="entry name" value="HTH-TYPE TRANSCRIPTIONAL ACTIVATOR RHAS"/>
    <property type="match status" value="1"/>
</dbReference>
<evidence type="ECO:0000256" key="4">
    <source>
        <dbReference type="SAM" id="MobiDB-lite"/>
    </source>
</evidence>
<reference evidence="7" key="1">
    <citation type="journal article" date="2019" name="Int. J. Syst. Evol. Microbiol.">
        <title>The Global Catalogue of Microorganisms (GCM) 10K type strain sequencing project: providing services to taxonomists for standard genome sequencing and annotation.</title>
        <authorList>
            <consortium name="The Broad Institute Genomics Platform"/>
            <consortium name="The Broad Institute Genome Sequencing Center for Infectious Disease"/>
            <person name="Wu L."/>
            <person name="Ma J."/>
        </authorList>
    </citation>
    <scope>NUCLEOTIDE SEQUENCE [LARGE SCALE GENOMIC DNA]</scope>
    <source>
        <strain evidence="7">JCM 4586</strain>
    </source>
</reference>
<keyword evidence="1" id="KW-0805">Transcription regulation</keyword>
<dbReference type="Pfam" id="PF12852">
    <property type="entry name" value="Cupin_6"/>
    <property type="match status" value="1"/>
</dbReference>
<dbReference type="Proteomes" id="UP000659223">
    <property type="component" value="Unassembled WGS sequence"/>
</dbReference>
<evidence type="ECO:0000256" key="2">
    <source>
        <dbReference type="ARBA" id="ARBA00023125"/>
    </source>
</evidence>
<feature type="region of interest" description="Disordered" evidence="4">
    <location>
        <begin position="307"/>
        <end position="327"/>
    </location>
</feature>
<gene>
    <name evidence="6" type="ORF">GCM10010324_44200</name>
</gene>
<dbReference type="Gene3D" id="1.10.10.60">
    <property type="entry name" value="Homeodomain-like"/>
    <property type="match status" value="1"/>
</dbReference>
<dbReference type="PROSITE" id="PS00041">
    <property type="entry name" value="HTH_ARAC_FAMILY_1"/>
    <property type="match status" value="1"/>
</dbReference>
<proteinExistence type="predicted"/>
<dbReference type="Pfam" id="PF12833">
    <property type="entry name" value="HTH_18"/>
    <property type="match status" value="1"/>
</dbReference>